<protein>
    <recommendedName>
        <fullName evidence="3">RNase H type-1 domain-containing protein</fullName>
    </recommendedName>
</protein>
<organism evidence="1 2">
    <name type="scientific">Botrytis deweyae</name>
    <dbReference type="NCBI Taxonomy" id="2478750"/>
    <lineage>
        <taxon>Eukaryota</taxon>
        <taxon>Fungi</taxon>
        <taxon>Dikarya</taxon>
        <taxon>Ascomycota</taxon>
        <taxon>Pezizomycotina</taxon>
        <taxon>Leotiomycetes</taxon>
        <taxon>Helotiales</taxon>
        <taxon>Sclerotiniaceae</taxon>
        <taxon>Botrytis</taxon>
    </lineage>
</organism>
<accession>A0ABQ7IMI8</accession>
<reference evidence="1 2" key="1">
    <citation type="journal article" date="2020" name="Genome Biol. Evol.">
        <title>Comparative genomics of Sclerotiniaceae.</title>
        <authorList>
            <person name="Valero Jimenez C.A."/>
            <person name="Steentjes M."/>
            <person name="Scholten O.E."/>
            <person name="Van Kan J.A.L."/>
        </authorList>
    </citation>
    <scope>NUCLEOTIDE SEQUENCE [LARGE SCALE GENOMIC DNA]</scope>
    <source>
        <strain evidence="1 2">B1</strain>
    </source>
</reference>
<proteinExistence type="predicted"/>
<evidence type="ECO:0008006" key="3">
    <source>
        <dbReference type="Google" id="ProtNLM"/>
    </source>
</evidence>
<evidence type="ECO:0000313" key="1">
    <source>
        <dbReference type="EMBL" id="KAF7928652.1"/>
    </source>
</evidence>
<sequence length="154" mass="16506">MSTLTLSPVTAAPPLHTVTSKRPVNKKRQLAPTPALISLISNSQQAAKGIYRPDILPFMASPAKMGRVSSESAGWTELQGKITLFNESMLLGINCELYDAETFAALAALKAAMFSPITHLSDRIIICFDNLTVAARLLHTTTGSSQATSAEFND</sequence>
<name>A0ABQ7IMI8_9HELO</name>
<dbReference type="Proteomes" id="UP000783213">
    <property type="component" value="Unassembled WGS sequence"/>
</dbReference>
<gene>
    <name evidence="1" type="ORF">EAE98_005708</name>
</gene>
<dbReference type="RefSeq" id="XP_038810431.1">
    <property type="nucleotide sequence ID" value="XM_038953330.1"/>
</dbReference>
<keyword evidence="2" id="KW-1185">Reference proteome</keyword>
<dbReference type="GeneID" id="62232482"/>
<dbReference type="EMBL" id="RCSX01000011">
    <property type="protein sequence ID" value="KAF7928652.1"/>
    <property type="molecule type" value="Genomic_DNA"/>
</dbReference>
<evidence type="ECO:0000313" key="2">
    <source>
        <dbReference type="Proteomes" id="UP000783213"/>
    </source>
</evidence>
<comment type="caution">
    <text evidence="1">The sequence shown here is derived from an EMBL/GenBank/DDBJ whole genome shotgun (WGS) entry which is preliminary data.</text>
</comment>